<dbReference type="RefSeq" id="WP_084261021.1">
    <property type="nucleotide sequence ID" value="NZ_LRMV01000005.1"/>
</dbReference>
<dbReference type="GO" id="GO:0009098">
    <property type="term" value="P:L-leucine biosynthetic process"/>
    <property type="evidence" value="ECO:0007669"/>
    <property type="project" value="TreeGrafter"/>
</dbReference>
<name>A0A1C5GMC8_9ACTN</name>
<feature type="domain" description="Pyruvate carboxyltransferase" evidence="2">
    <location>
        <begin position="14"/>
        <end position="264"/>
    </location>
</feature>
<dbReference type="PANTHER" id="PTHR10277">
    <property type="entry name" value="HOMOCITRATE SYNTHASE-RELATED"/>
    <property type="match status" value="1"/>
</dbReference>
<dbReference type="EMBL" id="LT607752">
    <property type="protein sequence ID" value="SCG34902.1"/>
    <property type="molecule type" value="Genomic_DNA"/>
</dbReference>
<organism evidence="3 4">
    <name type="scientific">Micromonospora rifamycinica</name>
    <dbReference type="NCBI Taxonomy" id="291594"/>
    <lineage>
        <taxon>Bacteria</taxon>
        <taxon>Bacillati</taxon>
        <taxon>Actinomycetota</taxon>
        <taxon>Actinomycetes</taxon>
        <taxon>Micromonosporales</taxon>
        <taxon>Micromonosporaceae</taxon>
        <taxon>Micromonospora</taxon>
    </lineage>
</organism>
<proteinExistence type="predicted"/>
<evidence type="ECO:0000313" key="4">
    <source>
        <dbReference type="Proteomes" id="UP000198226"/>
    </source>
</evidence>
<dbReference type="PANTHER" id="PTHR10277:SF9">
    <property type="entry name" value="2-ISOPROPYLMALATE SYNTHASE 1, CHLOROPLASTIC-RELATED"/>
    <property type="match status" value="1"/>
</dbReference>
<reference evidence="4" key="1">
    <citation type="submission" date="2016-06" db="EMBL/GenBank/DDBJ databases">
        <authorList>
            <person name="Varghese N."/>
            <person name="Submissions Spin"/>
        </authorList>
    </citation>
    <scope>NUCLEOTIDE SEQUENCE [LARGE SCALE GENOMIC DNA]</scope>
    <source>
        <strain evidence="4">DSM 44983</strain>
    </source>
</reference>
<keyword evidence="4" id="KW-1185">Reference proteome</keyword>
<evidence type="ECO:0000259" key="2">
    <source>
        <dbReference type="PROSITE" id="PS50991"/>
    </source>
</evidence>
<evidence type="ECO:0000256" key="1">
    <source>
        <dbReference type="ARBA" id="ARBA00023211"/>
    </source>
</evidence>
<dbReference type="OrthoDB" id="9803573at2"/>
<gene>
    <name evidence="3" type="ORF">GA0070623_0025</name>
</gene>
<dbReference type="PROSITE" id="PS50991">
    <property type="entry name" value="PYR_CT"/>
    <property type="match status" value="1"/>
</dbReference>
<dbReference type="Pfam" id="PF00682">
    <property type="entry name" value="HMGL-like"/>
    <property type="match status" value="1"/>
</dbReference>
<dbReference type="SUPFAM" id="SSF51569">
    <property type="entry name" value="Aldolase"/>
    <property type="match status" value="1"/>
</dbReference>
<dbReference type="GO" id="GO:0003852">
    <property type="term" value="F:2-isopropylmalate synthase activity"/>
    <property type="evidence" value="ECO:0007669"/>
    <property type="project" value="TreeGrafter"/>
</dbReference>
<dbReference type="InterPro" id="IPR013785">
    <property type="entry name" value="Aldolase_TIM"/>
</dbReference>
<dbReference type="AlphaFoldDB" id="A0A1C5GMC8"/>
<accession>A0A1C5GMC8</accession>
<evidence type="ECO:0000313" key="3">
    <source>
        <dbReference type="EMBL" id="SCG34902.1"/>
    </source>
</evidence>
<protein>
    <submittedName>
        <fullName evidence="3">4-hydroxy 2-oxovalerate aldolase</fullName>
    </submittedName>
</protein>
<keyword evidence="1" id="KW-0464">Manganese</keyword>
<dbReference type="InterPro" id="IPR000891">
    <property type="entry name" value="PYR_CT"/>
</dbReference>
<dbReference type="Gene3D" id="3.20.20.70">
    <property type="entry name" value="Aldolase class I"/>
    <property type="match status" value="1"/>
</dbReference>
<sequence>MSAPPVPPLQTPTIEVLDATLREGSYAVNFQMDENFVASLLCRLDDTPIQKIEIGHGIGYEAERAGFTPSNIKLDRWCEIARSNLTSSSWGMFAQPEFSRLSILRELCDQGMSFVRIGMEANQVPENLDYLEEAVGICDQVYLNLMKVSATPASEIPKLLSGVTPDIAGLYIVDSYGSMLPSDVKEYIDVVRDLCPVIGFHGHDNLGMANANSMAALETGAAIVDGTLDGIGRGAGNAETESLASIISILGEDKYSYQALARIAGYCRANLERLPENRNLQVLGGVIGVHSGYFPFIEQICAEYGLEPASLMEKAAELARRSVHRNDIREAADRMVAALAAEMKSLEAPVAGGAR</sequence>
<dbReference type="InterPro" id="IPR050073">
    <property type="entry name" value="2-IPM_HCS-like"/>
</dbReference>
<dbReference type="Proteomes" id="UP000198226">
    <property type="component" value="Chromosome I"/>
</dbReference>